<evidence type="ECO:0000313" key="7">
    <source>
        <dbReference type="Proteomes" id="UP000522688"/>
    </source>
</evidence>
<evidence type="ECO:0000313" key="5">
    <source>
        <dbReference type="EMBL" id="MBA8812226.1"/>
    </source>
</evidence>
<dbReference type="Gene3D" id="1.10.357.10">
    <property type="entry name" value="Tetracycline Repressor, domain 2"/>
    <property type="match status" value="1"/>
</dbReference>
<protein>
    <submittedName>
        <fullName evidence="5">AcrR family transcriptional regulator</fullName>
    </submittedName>
    <submittedName>
        <fullName evidence="4">TetR family transcriptional regulator</fullName>
    </submittedName>
</protein>
<dbReference type="Proteomes" id="UP000522688">
    <property type="component" value="Unassembled WGS sequence"/>
</dbReference>
<organism evidence="5 7">
    <name type="scientific">Frigoribacterium faeni</name>
    <dbReference type="NCBI Taxonomy" id="145483"/>
    <lineage>
        <taxon>Bacteria</taxon>
        <taxon>Bacillati</taxon>
        <taxon>Actinomycetota</taxon>
        <taxon>Actinomycetes</taxon>
        <taxon>Micrococcales</taxon>
        <taxon>Microbacteriaceae</taxon>
        <taxon>Frigoribacterium</taxon>
    </lineage>
</organism>
<dbReference type="PANTHER" id="PTHR43479:SF11">
    <property type="entry name" value="ACREF_ENVCD OPERON REPRESSOR-RELATED"/>
    <property type="match status" value="1"/>
</dbReference>
<dbReference type="RefSeq" id="WP_208720863.1">
    <property type="nucleotide sequence ID" value="NZ_BAAAHR010000002.1"/>
</dbReference>
<dbReference type="Pfam" id="PF00440">
    <property type="entry name" value="TetR_N"/>
    <property type="match status" value="1"/>
</dbReference>
<dbReference type="InterPro" id="IPR001647">
    <property type="entry name" value="HTH_TetR"/>
</dbReference>
<dbReference type="EMBL" id="JACGWW010000001">
    <property type="protein sequence ID" value="MBA8812226.1"/>
    <property type="molecule type" value="Genomic_DNA"/>
</dbReference>
<reference evidence="4 6" key="1">
    <citation type="submission" date="2019-07" db="EMBL/GenBank/DDBJ databases">
        <title>Whole genome shotgun sequence of Frigoribacterium faeni NBRC 103066.</title>
        <authorList>
            <person name="Hosoyama A."/>
            <person name="Uohara A."/>
            <person name="Ohji S."/>
            <person name="Ichikawa N."/>
        </authorList>
    </citation>
    <scope>NUCLEOTIDE SEQUENCE [LARGE SCALE GENOMIC DNA]</scope>
    <source>
        <strain evidence="4 6">NBRC 103066</strain>
    </source>
</reference>
<reference evidence="5 7" key="2">
    <citation type="submission" date="2020-07" db="EMBL/GenBank/DDBJ databases">
        <title>Sequencing the genomes of 1000 actinobacteria strains.</title>
        <authorList>
            <person name="Klenk H.-P."/>
        </authorList>
    </citation>
    <scope>NUCLEOTIDE SEQUENCE [LARGE SCALE GENOMIC DNA]</scope>
    <source>
        <strain evidence="5 7">DSM 10309</strain>
    </source>
</reference>
<dbReference type="InterPro" id="IPR023772">
    <property type="entry name" value="DNA-bd_HTH_TetR-type_CS"/>
</dbReference>
<feature type="domain" description="HTH tetR-type" evidence="3">
    <location>
        <begin position="16"/>
        <end position="76"/>
    </location>
</feature>
<gene>
    <name evidence="5" type="ORF">FB463_000450</name>
    <name evidence="4" type="ORF">FFA01_15100</name>
</gene>
<evidence type="ECO:0000313" key="6">
    <source>
        <dbReference type="Proteomes" id="UP000321154"/>
    </source>
</evidence>
<dbReference type="SUPFAM" id="SSF46689">
    <property type="entry name" value="Homeodomain-like"/>
    <property type="match status" value="1"/>
</dbReference>
<keyword evidence="1 2" id="KW-0238">DNA-binding</keyword>
<evidence type="ECO:0000256" key="1">
    <source>
        <dbReference type="ARBA" id="ARBA00023125"/>
    </source>
</evidence>
<name>A0A7W3JG51_9MICO</name>
<dbReference type="GO" id="GO:0003677">
    <property type="term" value="F:DNA binding"/>
    <property type="evidence" value="ECO:0007669"/>
    <property type="project" value="UniProtKB-UniRule"/>
</dbReference>
<evidence type="ECO:0000313" key="4">
    <source>
        <dbReference type="EMBL" id="GEK83201.1"/>
    </source>
</evidence>
<dbReference type="Proteomes" id="UP000321154">
    <property type="component" value="Unassembled WGS sequence"/>
</dbReference>
<dbReference type="PROSITE" id="PS01081">
    <property type="entry name" value="HTH_TETR_1"/>
    <property type="match status" value="1"/>
</dbReference>
<dbReference type="EMBL" id="BJUV01000012">
    <property type="protein sequence ID" value="GEK83201.1"/>
    <property type="molecule type" value="Genomic_DNA"/>
</dbReference>
<sequence>MSDPIAAPGLRERKRLATRRAIQVSVLDLINETGLDGVTVDMISRRADVSPRTFFNYFTSKEEAVVGDPPELINSEQLERFVADHDGSLLDGLIELLDHATVAATADRELVQRRRAVLKAYPELFARRMASVRVFEERLSAIVERRFATDPRLSTETSGADGADGEAFVASRAHLVALVVIAALRHAWAEWIEDDDAGHLEDYRFSLRARMEDSFADLQRLVSREL</sequence>
<dbReference type="InterPro" id="IPR050624">
    <property type="entry name" value="HTH-type_Tx_Regulator"/>
</dbReference>
<keyword evidence="6" id="KW-1185">Reference proteome</keyword>
<dbReference type="InterPro" id="IPR009057">
    <property type="entry name" value="Homeodomain-like_sf"/>
</dbReference>
<dbReference type="PANTHER" id="PTHR43479">
    <property type="entry name" value="ACREF/ENVCD OPERON REPRESSOR-RELATED"/>
    <property type="match status" value="1"/>
</dbReference>
<comment type="caution">
    <text evidence="5">The sequence shown here is derived from an EMBL/GenBank/DDBJ whole genome shotgun (WGS) entry which is preliminary data.</text>
</comment>
<proteinExistence type="predicted"/>
<feature type="DNA-binding region" description="H-T-H motif" evidence="2">
    <location>
        <begin position="39"/>
        <end position="58"/>
    </location>
</feature>
<accession>A0A7W3JG51</accession>
<evidence type="ECO:0000259" key="3">
    <source>
        <dbReference type="PROSITE" id="PS50977"/>
    </source>
</evidence>
<evidence type="ECO:0000256" key="2">
    <source>
        <dbReference type="PROSITE-ProRule" id="PRU00335"/>
    </source>
</evidence>
<dbReference type="Gene3D" id="1.10.10.60">
    <property type="entry name" value="Homeodomain-like"/>
    <property type="match status" value="1"/>
</dbReference>
<dbReference type="PROSITE" id="PS50977">
    <property type="entry name" value="HTH_TETR_2"/>
    <property type="match status" value="1"/>
</dbReference>
<dbReference type="AlphaFoldDB" id="A0A7W3JG51"/>